<dbReference type="Pfam" id="PF21762">
    <property type="entry name" value="DEDDh_C"/>
    <property type="match status" value="1"/>
</dbReference>
<gene>
    <name evidence="2" type="ORF">SBOR_2622</name>
</gene>
<dbReference type="InterPro" id="IPR012337">
    <property type="entry name" value="RNaseH-like_sf"/>
</dbReference>
<dbReference type="SUPFAM" id="SSF53098">
    <property type="entry name" value="Ribonuclease H-like"/>
    <property type="match status" value="1"/>
</dbReference>
<dbReference type="PANTHER" id="PTHR28083">
    <property type="entry name" value="GOOD FOR FULL DBP5 ACTIVITY PROTEIN 2"/>
    <property type="match status" value="1"/>
</dbReference>
<feature type="domain" description="Gfd2/YDR514C-like C-terminal" evidence="1">
    <location>
        <begin position="174"/>
        <end position="266"/>
    </location>
</feature>
<accession>W9CR71</accession>
<dbReference type="InterPro" id="IPR048519">
    <property type="entry name" value="Gfd2/YDR514C-like_C"/>
</dbReference>
<organism evidence="2 3">
    <name type="scientific">Sclerotinia borealis (strain F-4128)</name>
    <dbReference type="NCBI Taxonomy" id="1432307"/>
    <lineage>
        <taxon>Eukaryota</taxon>
        <taxon>Fungi</taxon>
        <taxon>Dikarya</taxon>
        <taxon>Ascomycota</taxon>
        <taxon>Pezizomycotina</taxon>
        <taxon>Leotiomycetes</taxon>
        <taxon>Helotiales</taxon>
        <taxon>Sclerotiniaceae</taxon>
        <taxon>Sclerotinia</taxon>
    </lineage>
</organism>
<evidence type="ECO:0000259" key="1">
    <source>
        <dbReference type="Pfam" id="PF21762"/>
    </source>
</evidence>
<name>W9CR71_SCLBF</name>
<evidence type="ECO:0000313" key="2">
    <source>
        <dbReference type="EMBL" id="ESZ96990.1"/>
    </source>
</evidence>
<comment type="caution">
    <text evidence="2">The sequence shown here is derived from an EMBL/GenBank/DDBJ whole genome shotgun (WGS) entry which is preliminary data.</text>
</comment>
<dbReference type="STRING" id="1432307.W9CR71"/>
<dbReference type="EMBL" id="AYSA01000109">
    <property type="protein sequence ID" value="ESZ96990.1"/>
    <property type="molecule type" value="Genomic_DNA"/>
</dbReference>
<dbReference type="GO" id="GO:0005634">
    <property type="term" value="C:nucleus"/>
    <property type="evidence" value="ECO:0007669"/>
    <property type="project" value="TreeGrafter"/>
</dbReference>
<keyword evidence="3" id="KW-1185">Reference proteome</keyword>
<dbReference type="AlphaFoldDB" id="W9CR71"/>
<sequence length="300" mass="32574">MILDTLQKYRRAATSSAFDASSSSASASASPSLAASTFSSASPSPAVSAIQDASSLDSSLSFAPLSLAPSTSGVSPASDDVSRVVPVVNPCVYIAIDLEATTEQWEYYGPGRRQPGQGRVFPRASPTEIGISILRATGDNAELFAKDPKSKDPQAPKRRPLSVRQHQVFPLARVDEVIRDLVAEESKHGQVVLVGHAIGNDQRYLNNGNISAFNAYFSSVQDTQMMHRESRSGNGKSLKDLVRVYDENAGEGWHNAGNDAMWTLWVHANKVRANKLAGKDSCLEKITPREPVPSWRYEQW</sequence>
<evidence type="ECO:0000313" key="3">
    <source>
        <dbReference type="Proteomes" id="UP000019487"/>
    </source>
</evidence>
<dbReference type="Gene3D" id="3.30.420.10">
    <property type="entry name" value="Ribonuclease H-like superfamily/Ribonuclease H"/>
    <property type="match status" value="1"/>
</dbReference>
<proteinExistence type="predicted"/>
<dbReference type="InterPro" id="IPR036397">
    <property type="entry name" value="RNaseH_sf"/>
</dbReference>
<dbReference type="Proteomes" id="UP000019487">
    <property type="component" value="Unassembled WGS sequence"/>
</dbReference>
<protein>
    <recommendedName>
        <fullName evidence="1">Gfd2/YDR514C-like C-terminal domain-containing protein</fullName>
    </recommendedName>
</protein>
<dbReference type="OrthoDB" id="5953249at2759"/>
<dbReference type="HOGENOM" id="CLU_927998_0_0_1"/>
<dbReference type="PANTHER" id="PTHR28083:SF1">
    <property type="entry name" value="GOOD FOR FULL DBP5 ACTIVITY PROTEIN 2"/>
    <property type="match status" value="1"/>
</dbReference>
<dbReference type="GO" id="GO:0003676">
    <property type="term" value="F:nucleic acid binding"/>
    <property type="evidence" value="ECO:0007669"/>
    <property type="project" value="InterPro"/>
</dbReference>
<dbReference type="InterPro" id="IPR040151">
    <property type="entry name" value="Gfd2/YDR514C-like"/>
</dbReference>
<reference evidence="2 3" key="1">
    <citation type="journal article" date="2014" name="Genome Announc.">
        <title>Draft genome sequence of Sclerotinia borealis, a psychrophilic plant pathogenic fungus.</title>
        <authorList>
            <person name="Mardanov A.V."/>
            <person name="Beletsky A.V."/>
            <person name="Kadnikov V.V."/>
            <person name="Ignatov A.N."/>
            <person name="Ravin N.V."/>
        </authorList>
    </citation>
    <scope>NUCLEOTIDE SEQUENCE [LARGE SCALE GENOMIC DNA]</scope>
    <source>
        <strain evidence="3">F-4157</strain>
    </source>
</reference>